<protein>
    <submittedName>
        <fullName evidence="7">ATP synthase subunit I</fullName>
    </submittedName>
</protein>
<dbReference type="InterPro" id="IPR005598">
    <property type="entry name" value="ATP_synth_I"/>
</dbReference>
<comment type="caution">
    <text evidence="7">The sequence shown here is derived from an EMBL/GenBank/DDBJ whole genome shotgun (WGS) entry which is preliminary data.</text>
</comment>
<dbReference type="EMBL" id="BSPD01000103">
    <property type="protein sequence ID" value="GLS28222.1"/>
    <property type="molecule type" value="Genomic_DNA"/>
</dbReference>
<feature type="transmembrane region" description="Helical" evidence="6">
    <location>
        <begin position="77"/>
        <end position="94"/>
    </location>
</feature>
<dbReference type="Pfam" id="PF03899">
    <property type="entry name" value="ATP-synt_I"/>
    <property type="match status" value="1"/>
</dbReference>
<keyword evidence="8" id="KW-1185">Reference proteome</keyword>
<accession>A0AA37WRC6</accession>
<reference evidence="7 8" key="1">
    <citation type="journal article" date="2014" name="Int. J. Syst. Evol. Microbiol.">
        <title>Complete genome sequence of Corynebacterium casei LMG S-19264T (=DSM 44701T), isolated from a smear-ripened cheese.</title>
        <authorList>
            <consortium name="US DOE Joint Genome Institute (JGI-PGF)"/>
            <person name="Walter F."/>
            <person name="Albersmeier A."/>
            <person name="Kalinowski J."/>
            <person name="Ruckert C."/>
        </authorList>
    </citation>
    <scope>NUCLEOTIDE SEQUENCE [LARGE SCALE GENOMIC DNA]</scope>
    <source>
        <strain evidence="7 8">NBRC 110095</strain>
    </source>
</reference>
<proteinExistence type="predicted"/>
<dbReference type="AlphaFoldDB" id="A0AA37WRC6"/>
<evidence type="ECO:0000256" key="3">
    <source>
        <dbReference type="ARBA" id="ARBA00022692"/>
    </source>
</evidence>
<gene>
    <name evidence="7" type="primary">atpI</name>
    <name evidence="7" type="ORF">GCM10007877_39410</name>
</gene>
<feature type="transmembrane region" description="Helical" evidence="6">
    <location>
        <begin position="100"/>
        <end position="117"/>
    </location>
</feature>
<feature type="transmembrane region" description="Helical" evidence="6">
    <location>
        <begin position="12"/>
        <end position="30"/>
    </location>
</feature>
<sequence length="126" mass="14328">MVSIKKPPVYRIYQSQLLILLSVGVCTYWLDLVVSYSIVLGGLLNIIPNAYFAYYAFRIMGAKQSENALRMIYRGEIGKFSLTIMGFAIIFVTVKKLHYGALFGAYASCLVLHAWFAQHVISERHR</sequence>
<feature type="transmembrane region" description="Helical" evidence="6">
    <location>
        <begin position="36"/>
        <end position="57"/>
    </location>
</feature>
<dbReference type="Proteomes" id="UP001156870">
    <property type="component" value="Unassembled WGS sequence"/>
</dbReference>
<organism evidence="7 8">
    <name type="scientific">Marinibactrum halimedae</name>
    <dbReference type="NCBI Taxonomy" id="1444977"/>
    <lineage>
        <taxon>Bacteria</taxon>
        <taxon>Pseudomonadati</taxon>
        <taxon>Pseudomonadota</taxon>
        <taxon>Gammaproteobacteria</taxon>
        <taxon>Cellvibrionales</taxon>
        <taxon>Cellvibrionaceae</taxon>
        <taxon>Marinibactrum</taxon>
    </lineage>
</organism>
<evidence type="ECO:0000256" key="6">
    <source>
        <dbReference type="SAM" id="Phobius"/>
    </source>
</evidence>
<dbReference type="RefSeq" id="WP_232594599.1">
    <property type="nucleotide sequence ID" value="NZ_BSPD01000103.1"/>
</dbReference>
<dbReference type="GO" id="GO:0005886">
    <property type="term" value="C:plasma membrane"/>
    <property type="evidence" value="ECO:0007669"/>
    <property type="project" value="UniProtKB-SubCell"/>
</dbReference>
<name>A0AA37WRC6_9GAMM</name>
<keyword evidence="4 6" id="KW-1133">Transmembrane helix</keyword>
<comment type="subcellular location">
    <subcellularLocation>
        <location evidence="1">Cell membrane</location>
        <topology evidence="1">Multi-pass membrane protein</topology>
    </subcellularLocation>
</comment>
<evidence type="ECO:0000256" key="1">
    <source>
        <dbReference type="ARBA" id="ARBA00004651"/>
    </source>
</evidence>
<keyword evidence="2" id="KW-1003">Cell membrane</keyword>
<keyword evidence="3 6" id="KW-0812">Transmembrane</keyword>
<keyword evidence="5 6" id="KW-0472">Membrane</keyword>
<evidence type="ECO:0000256" key="4">
    <source>
        <dbReference type="ARBA" id="ARBA00022989"/>
    </source>
</evidence>
<evidence type="ECO:0000313" key="7">
    <source>
        <dbReference type="EMBL" id="GLS28222.1"/>
    </source>
</evidence>
<evidence type="ECO:0000313" key="8">
    <source>
        <dbReference type="Proteomes" id="UP001156870"/>
    </source>
</evidence>
<evidence type="ECO:0000256" key="5">
    <source>
        <dbReference type="ARBA" id="ARBA00023136"/>
    </source>
</evidence>
<evidence type="ECO:0000256" key="2">
    <source>
        <dbReference type="ARBA" id="ARBA00022475"/>
    </source>
</evidence>